<proteinExistence type="predicted"/>
<protein>
    <recommendedName>
        <fullName evidence="1">Hemerythrin-like domain-containing protein</fullName>
    </recommendedName>
</protein>
<evidence type="ECO:0000313" key="3">
    <source>
        <dbReference type="Proteomes" id="UP001521222"/>
    </source>
</evidence>
<organism evidence="2 3">
    <name type="scientific">Nothophoma quercina</name>
    <dbReference type="NCBI Taxonomy" id="749835"/>
    <lineage>
        <taxon>Eukaryota</taxon>
        <taxon>Fungi</taxon>
        <taxon>Dikarya</taxon>
        <taxon>Ascomycota</taxon>
        <taxon>Pezizomycotina</taxon>
        <taxon>Dothideomycetes</taxon>
        <taxon>Pleosporomycetidae</taxon>
        <taxon>Pleosporales</taxon>
        <taxon>Pleosporineae</taxon>
        <taxon>Didymellaceae</taxon>
        <taxon>Nothophoma</taxon>
    </lineage>
</organism>
<accession>A0ABR3RCQ3</accession>
<dbReference type="Proteomes" id="UP001521222">
    <property type="component" value="Unassembled WGS sequence"/>
</dbReference>
<reference evidence="2 3" key="1">
    <citation type="submission" date="2024-02" db="EMBL/GenBank/DDBJ databases">
        <title>De novo assembly and annotation of 12 fungi associated with fruit tree decline syndrome in Ontario, Canada.</title>
        <authorList>
            <person name="Sulman M."/>
            <person name="Ellouze W."/>
            <person name="Ilyukhin E."/>
        </authorList>
    </citation>
    <scope>NUCLEOTIDE SEQUENCE [LARGE SCALE GENOMIC DNA]</scope>
    <source>
        <strain evidence="2 3">M97-236</strain>
    </source>
</reference>
<dbReference type="PANTHER" id="PTHR35585:SF1">
    <property type="entry name" value="HHE DOMAIN PROTEIN (AFU_ORTHOLOGUE AFUA_4G00730)"/>
    <property type="match status" value="1"/>
</dbReference>
<dbReference type="InterPro" id="IPR012312">
    <property type="entry name" value="Hemerythrin-like"/>
</dbReference>
<sequence>MLSARTFATHVARAAFKPQVASRAFATAQILRAPALTEAITSDHRKIEDAYKQVVNSDDIDHQTRYGNLFIWELARHSVAEELIVYPAMEKYMGEAGKDHAEKDREQHHQLKEDLKIFQNSKVEDSEYIPQLQKLYQHLKHHIKNEESDDLPALEKALASDENRGSSESLAKTFSRTKMFVPSRSHPAAGENPWFEGPAGVPVAIFDHIADLFRKFPGGTISPNPSQK</sequence>
<gene>
    <name evidence="2" type="ORF">SLS59_004822</name>
</gene>
<comment type="caution">
    <text evidence="2">The sequence shown here is derived from an EMBL/GenBank/DDBJ whole genome shotgun (WGS) entry which is preliminary data.</text>
</comment>
<dbReference type="EMBL" id="JAKIXB020000014">
    <property type="protein sequence ID" value="KAL1602137.1"/>
    <property type="molecule type" value="Genomic_DNA"/>
</dbReference>
<dbReference type="Gene3D" id="1.20.120.520">
    <property type="entry name" value="nmb1532 protein domain like"/>
    <property type="match status" value="1"/>
</dbReference>
<dbReference type="Pfam" id="PF01814">
    <property type="entry name" value="Hemerythrin"/>
    <property type="match status" value="1"/>
</dbReference>
<feature type="domain" description="Hemerythrin-like" evidence="1">
    <location>
        <begin position="37"/>
        <end position="154"/>
    </location>
</feature>
<keyword evidence="3" id="KW-1185">Reference proteome</keyword>
<dbReference type="PANTHER" id="PTHR35585">
    <property type="entry name" value="HHE DOMAIN PROTEIN (AFU_ORTHOLOGUE AFUA_4G00730)"/>
    <property type="match status" value="1"/>
</dbReference>
<evidence type="ECO:0000259" key="1">
    <source>
        <dbReference type="Pfam" id="PF01814"/>
    </source>
</evidence>
<evidence type="ECO:0000313" key="2">
    <source>
        <dbReference type="EMBL" id="KAL1602137.1"/>
    </source>
</evidence>
<name>A0ABR3RCQ3_9PLEO</name>